<feature type="coiled-coil region" evidence="3">
    <location>
        <begin position="60"/>
        <end position="94"/>
    </location>
</feature>
<feature type="compositionally biased region" description="Basic and acidic residues" evidence="4">
    <location>
        <begin position="228"/>
        <end position="237"/>
    </location>
</feature>
<dbReference type="Pfam" id="PF24245">
    <property type="entry name" value="INO80F"/>
    <property type="match status" value="1"/>
</dbReference>
<evidence type="ECO:0000256" key="3">
    <source>
        <dbReference type="SAM" id="Coils"/>
    </source>
</evidence>
<dbReference type="Proteomes" id="UP000193411">
    <property type="component" value="Unassembled WGS sequence"/>
</dbReference>
<evidence type="ECO:0000313" key="6">
    <source>
        <dbReference type="EMBL" id="ORZ37362.1"/>
    </source>
</evidence>
<keyword evidence="7" id="KW-1185">Reference proteome</keyword>
<dbReference type="OrthoDB" id="10685450at2759"/>
<sequence>MSSSRPSASAAKAQGAAAASSSVSASASASASGPASQGTPQNVSQGHFSVRAQHVSIADEKKYRKKYAELASKLRALEKDNDELVTKYETVKHLLLRLKAEKKILIDVLDKIYEQEEQDNNPIPPQSKDGFTVHALPITTDRHLIDKALIVPPHKHQALGITSPPPADPTTSSIYALQVSTPSANAAAAAATATSAATIKRAPSSSAVTAPTATTNKQTTAAATTSARKSDSMDVDQKPSPTTPVSADAATAVATGNLPEDNNMDLDASSVLSDPGQHPPPAKRPRLAGPPPASSDKPQVAQPQHSAQPARKIGSVASLLDDSAAPAPTHAQPPAPSSTGRPSQSPLMRPSAATASSHHGYPHPTSGHVSTYPPSSYSSGGPPPPPPGLPHHHLQHHHGAYPDYPPLHSPTASTNSASAAPGGGPGPAAYSSRASSVSQLSSSGPSAASSAYPPPAPPGAYTPATSIPPPPPTSRPGPEYFEPAPYRSSAGAPTSPGAYEYHHHAAVAAAAHYHHHHHHHPPPPPHRPPPPPGPMRIMHRRRPCRLQVHTMTIRLRNSKAKARVSSMVGRGKVPFERAPTMLLSTHVGFLIMVIPLS</sequence>
<dbReference type="GO" id="GO:0005634">
    <property type="term" value="C:nucleus"/>
    <property type="evidence" value="ECO:0007669"/>
    <property type="project" value="UniProtKB-SubCell"/>
</dbReference>
<feature type="region of interest" description="Disordered" evidence="4">
    <location>
        <begin position="196"/>
        <end position="310"/>
    </location>
</feature>
<feature type="region of interest" description="Disordered" evidence="4">
    <location>
        <begin position="22"/>
        <end position="50"/>
    </location>
</feature>
<reference evidence="6 7" key="1">
    <citation type="submission" date="2016-07" db="EMBL/GenBank/DDBJ databases">
        <title>Pervasive Adenine N6-methylation of Active Genes in Fungi.</title>
        <authorList>
            <consortium name="DOE Joint Genome Institute"/>
            <person name="Mondo S.J."/>
            <person name="Dannebaum R.O."/>
            <person name="Kuo R.C."/>
            <person name="Labutti K."/>
            <person name="Haridas S."/>
            <person name="Kuo A."/>
            <person name="Salamov A."/>
            <person name="Ahrendt S.R."/>
            <person name="Lipzen A."/>
            <person name="Sullivan W."/>
            <person name="Andreopoulos W.B."/>
            <person name="Clum A."/>
            <person name="Lindquist E."/>
            <person name="Daum C."/>
            <person name="Ramamoorthy G.K."/>
            <person name="Gryganskyi A."/>
            <person name="Culley D."/>
            <person name="Magnuson J.K."/>
            <person name="James T.Y."/>
            <person name="O'Malley M.A."/>
            <person name="Stajich J.E."/>
            <person name="Spatafora J.W."/>
            <person name="Visel A."/>
            <person name="Grigoriev I.V."/>
        </authorList>
    </citation>
    <scope>NUCLEOTIDE SEQUENCE [LARGE SCALE GENOMIC DNA]</scope>
    <source>
        <strain evidence="6 7">PL171</strain>
    </source>
</reference>
<feature type="compositionally biased region" description="Pro residues" evidence="4">
    <location>
        <begin position="522"/>
        <end position="534"/>
    </location>
</feature>
<dbReference type="AlphaFoldDB" id="A0A1Y2HW40"/>
<organism evidence="6 7">
    <name type="scientific">Catenaria anguillulae PL171</name>
    <dbReference type="NCBI Taxonomy" id="765915"/>
    <lineage>
        <taxon>Eukaryota</taxon>
        <taxon>Fungi</taxon>
        <taxon>Fungi incertae sedis</taxon>
        <taxon>Blastocladiomycota</taxon>
        <taxon>Blastocladiomycetes</taxon>
        <taxon>Blastocladiales</taxon>
        <taxon>Catenariaceae</taxon>
        <taxon>Catenaria</taxon>
    </lineage>
</organism>
<feature type="region of interest" description="Disordered" evidence="4">
    <location>
        <begin position="323"/>
        <end position="536"/>
    </location>
</feature>
<keyword evidence="3" id="KW-0175">Coiled coil</keyword>
<feature type="compositionally biased region" description="Low complexity" evidence="4">
    <location>
        <begin position="22"/>
        <end position="36"/>
    </location>
</feature>
<feature type="compositionally biased region" description="Low complexity" evidence="4">
    <location>
        <begin position="427"/>
        <end position="451"/>
    </location>
</feature>
<feature type="compositionally biased region" description="Pro residues" evidence="4">
    <location>
        <begin position="452"/>
        <end position="475"/>
    </location>
</feature>
<evidence type="ECO:0000256" key="4">
    <source>
        <dbReference type="SAM" id="MobiDB-lite"/>
    </source>
</evidence>
<dbReference type="EMBL" id="MCFL01000013">
    <property type="protein sequence ID" value="ORZ37362.1"/>
    <property type="molecule type" value="Genomic_DNA"/>
</dbReference>
<proteinExistence type="predicted"/>
<feature type="domain" description="INO80 complex subunit F" evidence="5">
    <location>
        <begin position="63"/>
        <end position="109"/>
    </location>
</feature>
<keyword evidence="2" id="KW-0539">Nucleus</keyword>
<comment type="subcellular location">
    <subcellularLocation>
        <location evidence="1">Nucleus</location>
    </subcellularLocation>
</comment>
<feature type="compositionally biased region" description="Low complexity" evidence="4">
    <location>
        <begin position="196"/>
        <end position="227"/>
    </location>
</feature>
<evidence type="ECO:0000256" key="2">
    <source>
        <dbReference type="ARBA" id="ARBA00023242"/>
    </source>
</evidence>
<accession>A0A1Y2HW40</accession>
<name>A0A1Y2HW40_9FUNG</name>
<feature type="compositionally biased region" description="Polar residues" evidence="4">
    <location>
        <begin position="337"/>
        <end position="346"/>
    </location>
</feature>
<gene>
    <name evidence="6" type="ORF">BCR44DRAFT_1459893</name>
</gene>
<dbReference type="STRING" id="765915.A0A1Y2HW40"/>
<comment type="caution">
    <text evidence="6">The sequence shown here is derived from an EMBL/GenBank/DDBJ whole genome shotgun (WGS) entry which is preliminary data.</text>
</comment>
<feature type="compositionally biased region" description="Basic residues" evidence="4">
    <location>
        <begin position="390"/>
        <end position="399"/>
    </location>
</feature>
<evidence type="ECO:0000259" key="5">
    <source>
        <dbReference type="Pfam" id="PF24245"/>
    </source>
</evidence>
<feature type="compositionally biased region" description="Polar residues" evidence="4">
    <location>
        <begin position="37"/>
        <end position="47"/>
    </location>
</feature>
<dbReference type="InterPro" id="IPR056513">
    <property type="entry name" value="INO80F"/>
</dbReference>
<evidence type="ECO:0000313" key="7">
    <source>
        <dbReference type="Proteomes" id="UP000193411"/>
    </source>
</evidence>
<feature type="compositionally biased region" description="Low complexity" evidence="4">
    <location>
        <begin position="409"/>
        <end position="420"/>
    </location>
</feature>
<evidence type="ECO:0000256" key="1">
    <source>
        <dbReference type="ARBA" id="ARBA00004123"/>
    </source>
</evidence>
<protein>
    <recommendedName>
        <fullName evidence="5">INO80 complex subunit F domain-containing protein</fullName>
    </recommendedName>
</protein>
<feature type="compositionally biased region" description="Basic residues" evidence="4">
    <location>
        <begin position="512"/>
        <end position="521"/>
    </location>
</feature>